<comment type="similarity">
    <text evidence="1 4">Belongs to the D-isomer specific 2-hydroxyacid dehydrogenase family.</text>
</comment>
<dbReference type="InterPro" id="IPR050857">
    <property type="entry name" value="D-2-hydroxyacid_DH"/>
</dbReference>
<dbReference type="AlphaFoldDB" id="A0A2N4TZP0"/>
<evidence type="ECO:0000259" key="6">
    <source>
        <dbReference type="Pfam" id="PF02826"/>
    </source>
</evidence>
<comment type="caution">
    <text evidence="7">The sequence shown here is derived from an EMBL/GenBank/DDBJ whole genome shotgun (WGS) entry which is preliminary data.</text>
</comment>
<dbReference type="GO" id="GO:0016616">
    <property type="term" value="F:oxidoreductase activity, acting on the CH-OH group of donors, NAD or NADP as acceptor"/>
    <property type="evidence" value="ECO:0007669"/>
    <property type="project" value="InterPro"/>
</dbReference>
<dbReference type="SUPFAM" id="SSF52283">
    <property type="entry name" value="Formate/glycerate dehydrogenase catalytic domain-like"/>
    <property type="match status" value="1"/>
</dbReference>
<evidence type="ECO:0000256" key="4">
    <source>
        <dbReference type="RuleBase" id="RU003719"/>
    </source>
</evidence>
<dbReference type="PANTHER" id="PTHR42789">
    <property type="entry name" value="D-ISOMER SPECIFIC 2-HYDROXYACID DEHYDROGENASE FAMILY PROTEIN (AFU_ORTHOLOGUE AFUA_6G10090)"/>
    <property type="match status" value="1"/>
</dbReference>
<dbReference type="OrthoDB" id="117809at2"/>
<evidence type="ECO:0000256" key="2">
    <source>
        <dbReference type="ARBA" id="ARBA00023002"/>
    </source>
</evidence>
<evidence type="ECO:0000256" key="3">
    <source>
        <dbReference type="ARBA" id="ARBA00023027"/>
    </source>
</evidence>
<proteinExistence type="inferred from homology"/>
<dbReference type="PANTHER" id="PTHR42789:SF1">
    <property type="entry name" value="D-ISOMER SPECIFIC 2-HYDROXYACID DEHYDROGENASE FAMILY PROTEIN (AFU_ORTHOLOGUE AFUA_6G10090)"/>
    <property type="match status" value="1"/>
</dbReference>
<dbReference type="CDD" id="cd12167">
    <property type="entry name" value="2-Hacid_dh_8"/>
    <property type="match status" value="1"/>
</dbReference>
<evidence type="ECO:0000313" key="7">
    <source>
        <dbReference type="EMBL" id="PLC48227.1"/>
    </source>
</evidence>
<reference evidence="7 8" key="1">
    <citation type="submission" date="2017-10" db="EMBL/GenBank/DDBJ databases">
        <title>Two draft genome sequences of Pusillimonas sp. strains isolated from a nitrate- and radionuclide-contaminated groundwater in Russia.</title>
        <authorList>
            <person name="Grouzdev D.S."/>
            <person name="Tourova T.P."/>
            <person name="Goeva M.A."/>
            <person name="Babich T.L."/>
            <person name="Sokolova D.S."/>
            <person name="Abdullin R."/>
            <person name="Poltaraus A.B."/>
            <person name="Toshchakov S.V."/>
            <person name="Nazina T.N."/>
        </authorList>
    </citation>
    <scope>NUCLEOTIDE SEQUENCE [LARGE SCALE GENOMIC DNA]</scope>
    <source>
        <strain evidence="7 8">JR1/69-3-13</strain>
    </source>
</reference>
<dbReference type="Pfam" id="PF02826">
    <property type="entry name" value="2-Hacid_dh_C"/>
    <property type="match status" value="1"/>
</dbReference>
<dbReference type="InterPro" id="IPR006139">
    <property type="entry name" value="D-isomer_2_OHA_DH_cat_dom"/>
</dbReference>
<gene>
    <name evidence="7" type="ORF">CR159_19330</name>
</gene>
<dbReference type="Proteomes" id="UP000234190">
    <property type="component" value="Unassembled WGS sequence"/>
</dbReference>
<dbReference type="GO" id="GO:0051287">
    <property type="term" value="F:NAD binding"/>
    <property type="evidence" value="ECO:0007669"/>
    <property type="project" value="InterPro"/>
</dbReference>
<protein>
    <submittedName>
        <fullName evidence="7">Hydroxyacid dehydrogenase</fullName>
    </submittedName>
</protein>
<dbReference type="InterPro" id="IPR036291">
    <property type="entry name" value="NAD(P)-bd_dom_sf"/>
</dbReference>
<dbReference type="SUPFAM" id="SSF51735">
    <property type="entry name" value="NAD(P)-binding Rossmann-fold domains"/>
    <property type="match status" value="1"/>
</dbReference>
<feature type="domain" description="D-isomer specific 2-hydroxyacid dehydrogenase NAD-binding" evidence="6">
    <location>
        <begin position="116"/>
        <end position="286"/>
    </location>
</feature>
<evidence type="ECO:0000259" key="5">
    <source>
        <dbReference type="Pfam" id="PF00389"/>
    </source>
</evidence>
<accession>A0A2N4TZP0</accession>
<feature type="domain" description="D-isomer specific 2-hydroxyacid dehydrogenase catalytic" evidence="5">
    <location>
        <begin position="27"/>
        <end position="318"/>
    </location>
</feature>
<keyword evidence="8" id="KW-1185">Reference proteome</keyword>
<sequence>MAKIFLTHSRHSLANYYGKNALAQLRTLGEVILNEGAEEPDEQQLITAARECDIIVSFRVPAITASVFDRLPKLIAVCRVAVDVRNIDIAAASGNGILVTQASPGFGASVAEWVIGVMINISRNISITSAAYWSGLPAPVLMGQELRGATLGVIGYGTIGQYLCRLASAFGMNVKVYDPYTQAQENGIANVSFDEVLTTADYLVCLAPATPETAKLINKRAFQKMKRSAFFINASRGELVDESDLLQALNDEAIAGCGLDVGSDGDQKPALSIASHPRVVASPHIAGLTPQAAEHQAMDTVSQVRDILAGKIPAGSLNAQHAWRWAK</sequence>
<dbReference type="PROSITE" id="PS00671">
    <property type="entry name" value="D_2_HYDROXYACID_DH_3"/>
    <property type="match status" value="1"/>
</dbReference>
<dbReference type="Gene3D" id="3.40.50.720">
    <property type="entry name" value="NAD(P)-binding Rossmann-like Domain"/>
    <property type="match status" value="2"/>
</dbReference>
<keyword evidence="3" id="KW-0520">NAD</keyword>
<name>A0A2N4TZP0_9BURK</name>
<dbReference type="Pfam" id="PF00389">
    <property type="entry name" value="2-Hacid_dh"/>
    <property type="match status" value="1"/>
</dbReference>
<dbReference type="RefSeq" id="WP_102075592.1">
    <property type="nucleotide sequence ID" value="NZ_PDNW01000024.1"/>
</dbReference>
<dbReference type="InterPro" id="IPR006140">
    <property type="entry name" value="D-isomer_DH_NAD-bd"/>
</dbReference>
<evidence type="ECO:0000256" key="1">
    <source>
        <dbReference type="ARBA" id="ARBA00005854"/>
    </source>
</evidence>
<organism evidence="7 8">
    <name type="scientific">Pollutimonas subterranea</name>
    <dbReference type="NCBI Taxonomy" id="2045210"/>
    <lineage>
        <taxon>Bacteria</taxon>
        <taxon>Pseudomonadati</taxon>
        <taxon>Pseudomonadota</taxon>
        <taxon>Betaproteobacteria</taxon>
        <taxon>Burkholderiales</taxon>
        <taxon>Alcaligenaceae</taxon>
        <taxon>Pollutimonas</taxon>
    </lineage>
</organism>
<evidence type="ECO:0000313" key="8">
    <source>
        <dbReference type="Proteomes" id="UP000234190"/>
    </source>
</evidence>
<dbReference type="InterPro" id="IPR029753">
    <property type="entry name" value="D-isomer_DH_CS"/>
</dbReference>
<keyword evidence="2 4" id="KW-0560">Oxidoreductase</keyword>
<dbReference type="EMBL" id="PDNW01000024">
    <property type="protein sequence ID" value="PLC48227.1"/>
    <property type="molecule type" value="Genomic_DNA"/>
</dbReference>